<keyword evidence="1" id="KW-1133">Transmembrane helix</keyword>
<name>A0A067RVT9_ZOONE</name>
<reference evidence="2 3" key="1">
    <citation type="journal article" date="2014" name="Nat. Commun.">
        <title>Molecular traces of alternative social organization in a termite genome.</title>
        <authorList>
            <person name="Terrapon N."/>
            <person name="Li C."/>
            <person name="Robertson H.M."/>
            <person name="Ji L."/>
            <person name="Meng X."/>
            <person name="Booth W."/>
            <person name="Chen Z."/>
            <person name="Childers C.P."/>
            <person name="Glastad K.M."/>
            <person name="Gokhale K."/>
            <person name="Gowin J."/>
            <person name="Gronenberg W."/>
            <person name="Hermansen R.A."/>
            <person name="Hu H."/>
            <person name="Hunt B.G."/>
            <person name="Huylmans A.K."/>
            <person name="Khalil S.M."/>
            <person name="Mitchell R.D."/>
            <person name="Munoz-Torres M.C."/>
            <person name="Mustard J.A."/>
            <person name="Pan H."/>
            <person name="Reese J.T."/>
            <person name="Scharf M.E."/>
            <person name="Sun F."/>
            <person name="Vogel H."/>
            <person name="Xiao J."/>
            <person name="Yang W."/>
            <person name="Yang Z."/>
            <person name="Yang Z."/>
            <person name="Zhou J."/>
            <person name="Zhu J."/>
            <person name="Brent C.S."/>
            <person name="Elsik C.G."/>
            <person name="Goodisman M.A."/>
            <person name="Liberles D.A."/>
            <person name="Roe R.M."/>
            <person name="Vargo E.L."/>
            <person name="Vilcinskas A."/>
            <person name="Wang J."/>
            <person name="Bornberg-Bauer E."/>
            <person name="Korb J."/>
            <person name="Zhang G."/>
            <person name="Liebig J."/>
        </authorList>
    </citation>
    <scope>NUCLEOTIDE SEQUENCE [LARGE SCALE GENOMIC DNA]</scope>
    <source>
        <tissue evidence="2">Whole organism</tissue>
    </source>
</reference>
<gene>
    <name evidence="2" type="ORF">L798_07928</name>
</gene>
<dbReference type="Proteomes" id="UP000027135">
    <property type="component" value="Unassembled WGS sequence"/>
</dbReference>
<evidence type="ECO:0000256" key="1">
    <source>
        <dbReference type="SAM" id="Phobius"/>
    </source>
</evidence>
<proteinExistence type="predicted"/>
<keyword evidence="1" id="KW-0472">Membrane</keyword>
<protein>
    <submittedName>
        <fullName evidence="2">Uncharacterized protein</fullName>
    </submittedName>
</protein>
<dbReference type="EMBL" id="KK852432">
    <property type="protein sequence ID" value="KDR23989.1"/>
    <property type="molecule type" value="Genomic_DNA"/>
</dbReference>
<keyword evidence="1" id="KW-0812">Transmembrane</keyword>
<feature type="transmembrane region" description="Helical" evidence="1">
    <location>
        <begin position="28"/>
        <end position="49"/>
    </location>
</feature>
<organism evidence="2 3">
    <name type="scientific">Zootermopsis nevadensis</name>
    <name type="common">Dampwood termite</name>
    <dbReference type="NCBI Taxonomy" id="136037"/>
    <lineage>
        <taxon>Eukaryota</taxon>
        <taxon>Metazoa</taxon>
        <taxon>Ecdysozoa</taxon>
        <taxon>Arthropoda</taxon>
        <taxon>Hexapoda</taxon>
        <taxon>Insecta</taxon>
        <taxon>Pterygota</taxon>
        <taxon>Neoptera</taxon>
        <taxon>Polyneoptera</taxon>
        <taxon>Dictyoptera</taxon>
        <taxon>Blattodea</taxon>
        <taxon>Blattoidea</taxon>
        <taxon>Termitoidae</taxon>
        <taxon>Termopsidae</taxon>
        <taxon>Zootermopsis</taxon>
    </lineage>
</organism>
<dbReference type="AlphaFoldDB" id="A0A067RVT9"/>
<keyword evidence="3" id="KW-1185">Reference proteome</keyword>
<accession>A0A067RVT9</accession>
<dbReference type="InParanoid" id="A0A067RVT9"/>
<sequence>MSVENLGNGGHRSVTKGMKTADSYWCPARGGATAVAAPGTVVVHLLVAVRTRNKHQSHRKVGK</sequence>
<evidence type="ECO:0000313" key="3">
    <source>
        <dbReference type="Proteomes" id="UP000027135"/>
    </source>
</evidence>
<evidence type="ECO:0000313" key="2">
    <source>
        <dbReference type="EMBL" id="KDR23989.1"/>
    </source>
</evidence>